<dbReference type="Pfam" id="PF06240">
    <property type="entry name" value="COXG"/>
    <property type="match status" value="1"/>
</dbReference>
<dbReference type="Proteomes" id="UP000631312">
    <property type="component" value="Unassembled WGS sequence"/>
</dbReference>
<dbReference type="SUPFAM" id="SSF55961">
    <property type="entry name" value="Bet v1-like"/>
    <property type="match status" value="1"/>
</dbReference>
<sequence>MKITNEFTVRIPIDRAWQVLTDLEGIAPCMPGAQLTGVEGDVYQGRVKVKVGPVISDFSGTARFVERDDTAYRAVIDAKGRDARSAGNAAAVVSASLSPEGEDGTRVSVDTDLKISGKLAQFGSGMIKEVSSKLLAQFVANLEAKLAAPVAEAAAVSEAGAVSEAAAVEDAAPVAEAAAPVAEPVPAAAPATGPAPVAVKETAEPEALDLLAVAGGSVYKRLIPVGIGVAVLAAVVIWFVARG</sequence>
<feature type="transmembrane region" description="Helical" evidence="1">
    <location>
        <begin position="222"/>
        <end position="241"/>
    </location>
</feature>
<dbReference type="RefSeq" id="WP_188122481.1">
    <property type="nucleotide sequence ID" value="NZ_BOMP01000081.1"/>
</dbReference>
<comment type="caution">
    <text evidence="2">The sequence shown here is derived from an EMBL/GenBank/DDBJ whole genome shotgun (WGS) entry which is preliminary data.</text>
</comment>
<dbReference type="EMBL" id="BOMP01000081">
    <property type="protein sequence ID" value="GIE41921.1"/>
    <property type="molecule type" value="Genomic_DNA"/>
</dbReference>
<dbReference type="Gene3D" id="3.30.530.20">
    <property type="match status" value="1"/>
</dbReference>
<keyword evidence="1" id="KW-0472">Membrane</keyword>
<reference evidence="2 3" key="1">
    <citation type="submission" date="2021-01" db="EMBL/GenBank/DDBJ databases">
        <title>Whole genome shotgun sequence of Actinoplanes lobatus NBRC 12513.</title>
        <authorList>
            <person name="Komaki H."/>
            <person name="Tamura T."/>
        </authorList>
    </citation>
    <scope>NUCLEOTIDE SEQUENCE [LARGE SCALE GENOMIC DNA]</scope>
    <source>
        <strain evidence="2 3">NBRC 12513</strain>
    </source>
</reference>
<keyword evidence="3" id="KW-1185">Reference proteome</keyword>
<gene>
    <name evidence="2" type="ORF">Alo02nite_48190</name>
</gene>
<name>A0ABQ4ALM9_9ACTN</name>
<dbReference type="InterPro" id="IPR010419">
    <property type="entry name" value="CO_DH_gsu"/>
</dbReference>
<evidence type="ECO:0000256" key="1">
    <source>
        <dbReference type="SAM" id="Phobius"/>
    </source>
</evidence>
<keyword evidence="1" id="KW-1133">Transmembrane helix</keyword>
<dbReference type="CDD" id="cd07823">
    <property type="entry name" value="SRPBCC_5"/>
    <property type="match status" value="1"/>
</dbReference>
<dbReference type="PANTHER" id="PTHR38588:SF1">
    <property type="entry name" value="BLL0334 PROTEIN"/>
    <property type="match status" value="1"/>
</dbReference>
<accession>A0ABQ4ALM9</accession>
<protein>
    <submittedName>
        <fullName evidence="2">Carbon monoxide dehydrogenase subunit G (CoxG) family protein</fullName>
    </submittedName>
</protein>
<evidence type="ECO:0000313" key="3">
    <source>
        <dbReference type="Proteomes" id="UP000631312"/>
    </source>
</evidence>
<dbReference type="InterPro" id="IPR023393">
    <property type="entry name" value="START-like_dom_sf"/>
</dbReference>
<evidence type="ECO:0000313" key="2">
    <source>
        <dbReference type="EMBL" id="GIE41921.1"/>
    </source>
</evidence>
<proteinExistence type="predicted"/>
<dbReference type="PANTHER" id="PTHR38588">
    <property type="entry name" value="BLL0334 PROTEIN"/>
    <property type="match status" value="1"/>
</dbReference>
<keyword evidence="1" id="KW-0812">Transmembrane</keyword>
<organism evidence="2 3">
    <name type="scientific">Actinoplanes lobatus</name>
    <dbReference type="NCBI Taxonomy" id="113568"/>
    <lineage>
        <taxon>Bacteria</taxon>
        <taxon>Bacillati</taxon>
        <taxon>Actinomycetota</taxon>
        <taxon>Actinomycetes</taxon>
        <taxon>Micromonosporales</taxon>
        <taxon>Micromonosporaceae</taxon>
        <taxon>Actinoplanes</taxon>
    </lineage>
</organism>